<gene>
    <name evidence="2" type="ORF">CTM74_11940</name>
</gene>
<dbReference type="RefSeq" id="WP_099988286.1">
    <property type="nucleotide sequence ID" value="NZ_CP024700.1"/>
</dbReference>
<dbReference type="EMBL" id="CP024700">
    <property type="protein sequence ID" value="ATV62483.1"/>
    <property type="molecule type" value="Genomic_DNA"/>
</dbReference>
<proteinExistence type="predicted"/>
<sequence>MIGYVTLEETKEFLKNRYEEVSEQELSKGLYKALDKIESLCIRDSGKSDKQELIFPRIGEKEVPSEIKKAQMLEAYSIVKDVDDDNINDIEKGIASKSIGDMSISYNSNASNSIGSIIFANAQAKNILYKYVRKTYDWS</sequence>
<dbReference type="InterPro" id="IPR046787">
    <property type="entry name" value="DnaT_2"/>
</dbReference>
<dbReference type="AlphaFoldDB" id="A0AAD0F348"/>
<organism evidence="2 3">
    <name type="scientific">Fusobacterium pseudoperiodonticum</name>
    <dbReference type="NCBI Taxonomy" id="2663009"/>
    <lineage>
        <taxon>Bacteria</taxon>
        <taxon>Fusobacteriati</taxon>
        <taxon>Fusobacteriota</taxon>
        <taxon>Fusobacteriia</taxon>
        <taxon>Fusobacteriales</taxon>
        <taxon>Fusobacteriaceae</taxon>
        <taxon>Fusobacterium</taxon>
    </lineage>
</organism>
<feature type="domain" description="Putative DnaT-like" evidence="1">
    <location>
        <begin position="4"/>
        <end position="116"/>
    </location>
</feature>
<protein>
    <recommendedName>
        <fullName evidence="1">Putative DnaT-like domain-containing protein</fullName>
    </recommendedName>
</protein>
<evidence type="ECO:0000259" key="1">
    <source>
        <dbReference type="Pfam" id="PF20557"/>
    </source>
</evidence>
<accession>A0AAD0F348</accession>
<name>A0AAD0F348_9FUSO</name>
<evidence type="ECO:0000313" key="2">
    <source>
        <dbReference type="EMBL" id="ATV62483.1"/>
    </source>
</evidence>
<reference evidence="2 3" key="1">
    <citation type="submission" date="2017-11" db="EMBL/GenBank/DDBJ databases">
        <title>Genome sequencing of Fusobacterium periodonticum KCOM 1263.</title>
        <authorList>
            <person name="Kook J.-K."/>
            <person name="Park S.-N."/>
            <person name="Lim Y.K."/>
        </authorList>
    </citation>
    <scope>NUCLEOTIDE SEQUENCE [LARGE SCALE GENOMIC DNA]</scope>
    <source>
        <strain evidence="2 3">KCOM 1263</strain>
    </source>
</reference>
<dbReference type="Pfam" id="PF20557">
    <property type="entry name" value="DnaT_2"/>
    <property type="match status" value="1"/>
</dbReference>
<evidence type="ECO:0000313" key="3">
    <source>
        <dbReference type="Proteomes" id="UP000228552"/>
    </source>
</evidence>
<dbReference type="Proteomes" id="UP000228552">
    <property type="component" value="Chromosome"/>
</dbReference>
<keyword evidence="3" id="KW-1185">Reference proteome</keyword>